<sequence length="78" mass="9239">MELKLALTNKDSQPQNISLDEMMEQAVGEKFFYLDRENKEKDLQKVMKAFLDKKRSAKLNKISFGLDEKEFIFELHII</sequence>
<comment type="caution">
    <text evidence="2">The sequence shown here is derived from an EMBL/GenBank/DDBJ whole genome shotgun (WGS) entry which is preliminary data.</text>
</comment>
<feature type="domain" description="HP0268" evidence="1">
    <location>
        <begin position="1"/>
        <end position="78"/>
    </location>
</feature>
<protein>
    <recommendedName>
        <fullName evidence="1">HP0268 domain-containing protein</fullName>
    </recommendedName>
</protein>
<evidence type="ECO:0000313" key="2">
    <source>
        <dbReference type="EMBL" id="RDU73568.1"/>
    </source>
</evidence>
<dbReference type="AlphaFoldDB" id="A0A3D8J818"/>
<organism evidence="2 3">
    <name type="scientific">Helicobacter anseris</name>
    <dbReference type="NCBI Taxonomy" id="375926"/>
    <lineage>
        <taxon>Bacteria</taxon>
        <taxon>Pseudomonadati</taxon>
        <taxon>Campylobacterota</taxon>
        <taxon>Epsilonproteobacteria</taxon>
        <taxon>Campylobacterales</taxon>
        <taxon>Helicobacteraceae</taxon>
        <taxon>Helicobacter</taxon>
    </lineage>
</organism>
<evidence type="ECO:0000313" key="3">
    <source>
        <dbReference type="Proteomes" id="UP000256695"/>
    </source>
</evidence>
<name>A0A3D8J818_9HELI</name>
<dbReference type="OrthoDB" id="5345432at2"/>
<dbReference type="InterPro" id="IPR040748">
    <property type="entry name" value="HP0268"/>
</dbReference>
<proteinExistence type="predicted"/>
<dbReference type="RefSeq" id="WP_115579040.1">
    <property type="nucleotide sequence ID" value="NZ_NXLX01000009.1"/>
</dbReference>
<keyword evidence="3" id="KW-1185">Reference proteome</keyword>
<dbReference type="EMBL" id="NXLX01000009">
    <property type="protein sequence ID" value="RDU73568.1"/>
    <property type="molecule type" value="Genomic_DNA"/>
</dbReference>
<accession>A0A3D8J818</accession>
<gene>
    <name evidence="2" type="ORF">CQA57_04490</name>
</gene>
<dbReference type="Pfam" id="PF18618">
    <property type="entry name" value="HP0268"/>
    <property type="match status" value="1"/>
</dbReference>
<reference evidence="2 3" key="1">
    <citation type="submission" date="2018-04" db="EMBL/GenBank/DDBJ databases">
        <title>Novel Campyloabacter and Helicobacter Species and Strains.</title>
        <authorList>
            <person name="Mannion A.J."/>
            <person name="Shen Z."/>
            <person name="Fox J.G."/>
        </authorList>
    </citation>
    <scope>NUCLEOTIDE SEQUENCE [LARGE SCALE GENOMIC DNA]</scope>
    <source>
        <strain evidence="2 3">MIT 04-9362</strain>
    </source>
</reference>
<evidence type="ECO:0000259" key="1">
    <source>
        <dbReference type="Pfam" id="PF18618"/>
    </source>
</evidence>
<dbReference type="Proteomes" id="UP000256695">
    <property type="component" value="Unassembled WGS sequence"/>
</dbReference>